<evidence type="ECO:0000256" key="2">
    <source>
        <dbReference type="SAM" id="MobiDB-lite"/>
    </source>
</evidence>
<feature type="region of interest" description="Disordered" evidence="2">
    <location>
        <begin position="640"/>
        <end position="675"/>
    </location>
</feature>
<feature type="compositionally biased region" description="Polar residues" evidence="2">
    <location>
        <begin position="1156"/>
        <end position="1166"/>
    </location>
</feature>
<feature type="compositionally biased region" description="Gly residues" evidence="2">
    <location>
        <begin position="1133"/>
        <end position="1152"/>
    </location>
</feature>
<dbReference type="EMBL" id="JAWZYT010003733">
    <property type="protein sequence ID" value="KAK4296976.1"/>
    <property type="molecule type" value="Genomic_DNA"/>
</dbReference>
<evidence type="ECO:0000313" key="4">
    <source>
        <dbReference type="EMBL" id="KAK4296976.1"/>
    </source>
</evidence>
<feature type="domain" description="DDHD" evidence="3">
    <location>
        <begin position="1021"/>
        <end position="1241"/>
    </location>
</feature>
<dbReference type="AlphaFoldDB" id="A0AAE1TTG5"/>
<feature type="compositionally biased region" description="Polar residues" evidence="2">
    <location>
        <begin position="172"/>
        <end position="182"/>
    </location>
</feature>
<feature type="compositionally biased region" description="Basic and acidic residues" evidence="2">
    <location>
        <begin position="661"/>
        <end position="673"/>
    </location>
</feature>
<dbReference type="Pfam" id="PF02862">
    <property type="entry name" value="DDHD"/>
    <property type="match status" value="2"/>
</dbReference>
<proteinExistence type="inferred from homology"/>
<dbReference type="SMART" id="SM01127">
    <property type="entry name" value="DDHD"/>
    <property type="match status" value="1"/>
</dbReference>
<comment type="caution">
    <text evidence="4">The sequence shown here is derived from an EMBL/GenBank/DDBJ whole genome shotgun (WGS) entry which is preliminary data.</text>
</comment>
<feature type="region of interest" description="Disordered" evidence="2">
    <location>
        <begin position="1131"/>
        <end position="1171"/>
    </location>
</feature>
<feature type="compositionally biased region" description="Basic residues" evidence="2">
    <location>
        <begin position="156"/>
        <end position="171"/>
    </location>
</feature>
<feature type="compositionally biased region" description="Low complexity" evidence="2">
    <location>
        <begin position="118"/>
        <end position="148"/>
    </location>
</feature>
<feature type="region of interest" description="Disordered" evidence="2">
    <location>
        <begin position="416"/>
        <end position="444"/>
    </location>
</feature>
<feature type="compositionally biased region" description="Polar residues" evidence="2">
    <location>
        <begin position="426"/>
        <end position="444"/>
    </location>
</feature>
<sequence length="1269" mass="138584">MEYSKRGGQHLDYAHSISGKLEQLNLNSTRKDIGSLSGNYGGRNNTAGYVPKAMQDVSVQQPAAAAAAVLQQQQQVFQSPSQDLHTTYSSQRMTYNNRDPAVYNVAGSSHHHLLRSNPQQQQQQPQSLSSYNNSTSSSSSSSSHLSSSAPTPQHKFSPHHHHHQHQQHQHKSATGLSSPFSTPSQSQNSSPLRSSSVYSSLSTTSTVAGGGGGHHFNSSSSSPLRSSSSSVYSSQPDTTGTIISNTSTTAAVGGHKFSSSSCSSVGGQQHVSSSSLSLGSRYNITSPSLVNKGQQHLISSTSVGVGGGGQHLSSSAPGGVGHLISSSPLTPRSSRVAASSTIDSTCLPVHPQLGEAQQQQGTTGTSSSLSHVLHSQDQIHVPAMPTLPAMPYVPGVPTLPVRDQLTGMQLGLNWSSRENQQQQQQGYHSEQLQGPTTSTNTQDNNFSMLQMNHQYVQPNALMNGQTSLNFPPTHHHHLHHHHQDLQQQYQTQHQSQYNNMAQCHQYMSGFQQQQQQQQYNNVYGQLQQQTTNSFQFNVEYLDSSDPQAYNDYYYGDYQYSDGYSDNLLDTGFPGTYATSTSRSTTPYGDETVEELGPEEVRWFYKVEGDKKWTPFIGYDSLRIEWKYRDLLQDVGINETRTASSPANKHSSPGTASTPSPPREKRQDSGEEKSQVVSGIVVRGGLYEVDVKHRKCESIYWEGEEYIILRGTWFYEGTWSPVEEGLADRMEQEHLTTFRGHPVSSIGTQKLEDAAKEIVHSLSVPEGEVDWFSAGEVYLSLHATPSRLMRSVGKKLGFQKTGCKLRRGYSVGASASDKPPDINHIVFVIHGIGQKMERGRIIKNCTGLRESVSHLKNKYFPSLCSAGQTVEFFPVEWRSSLVLDAGVIDNITPHKILHLRQMLNASFMDIMYYNSPLYREEIISGLTQEMNRLYTMFTCRNPYFEANGGKVSMVAHSLGCVITYDIVTGWHPARHSDQHLVDALSGYIDESESVGEIARTKLRAGLRELLCQHHHSRAQPTLNFKIENFFCLGSPLAVFLALRSKQEGQSEPSGRVSGGGGGVDASDLIPQKLCKRLLNIFHPSDPVAYRLEPLLCPEYANIAPILIHSHNGTDKTPYSEMPLEPIIRERESGAGAGGSATDGGRSKSGGAGGESSETATPVSSAPSTPVKGGSGAWSLWGLMKGTKKTSDAALQDLSSLLQQGKGRTDSSMESSYISALTSHTSYWTNYDVSHFILSILYPDILPTSSSSASVSVSSALRSDPPRTSVA</sequence>
<feature type="region of interest" description="Disordered" evidence="2">
    <location>
        <begin position="354"/>
        <end position="373"/>
    </location>
</feature>
<evidence type="ECO:0000256" key="1">
    <source>
        <dbReference type="ARBA" id="ARBA00038464"/>
    </source>
</evidence>
<evidence type="ECO:0000259" key="3">
    <source>
        <dbReference type="PROSITE" id="PS51043"/>
    </source>
</evidence>
<name>A0AAE1TTG5_9EUCA</name>
<dbReference type="InterPro" id="IPR004177">
    <property type="entry name" value="DDHD_dom"/>
</dbReference>
<accession>A0AAE1TTG5</accession>
<feature type="compositionally biased region" description="Low complexity" evidence="2">
    <location>
        <begin position="183"/>
        <end position="207"/>
    </location>
</feature>
<keyword evidence="5" id="KW-1185">Reference proteome</keyword>
<dbReference type="GO" id="GO:0004620">
    <property type="term" value="F:phospholipase activity"/>
    <property type="evidence" value="ECO:0007669"/>
    <property type="project" value="TreeGrafter"/>
</dbReference>
<dbReference type="InterPro" id="IPR058055">
    <property type="entry name" value="PA-PLA1"/>
</dbReference>
<dbReference type="GO" id="GO:0046872">
    <property type="term" value="F:metal ion binding"/>
    <property type="evidence" value="ECO:0007669"/>
    <property type="project" value="InterPro"/>
</dbReference>
<dbReference type="PROSITE" id="PS51043">
    <property type="entry name" value="DDHD"/>
    <property type="match status" value="1"/>
</dbReference>
<dbReference type="Proteomes" id="UP001292094">
    <property type="component" value="Unassembled WGS sequence"/>
</dbReference>
<feature type="compositionally biased region" description="Low complexity" evidence="2">
    <location>
        <begin position="215"/>
        <end position="249"/>
    </location>
</feature>
<comment type="similarity">
    <text evidence="1">Belongs to the PA-PLA1 family.</text>
</comment>
<dbReference type="PANTHER" id="PTHR23509:SF48">
    <property type="entry name" value="INTRACELLULAR PHOSPHOLIPASE A1"/>
    <property type="match status" value="1"/>
</dbReference>
<evidence type="ECO:0000313" key="5">
    <source>
        <dbReference type="Proteomes" id="UP001292094"/>
    </source>
</evidence>
<feature type="compositionally biased region" description="Polar residues" evidence="2">
    <location>
        <begin position="324"/>
        <end position="337"/>
    </location>
</feature>
<feature type="compositionally biased region" description="Polar residues" evidence="2">
    <location>
        <begin position="640"/>
        <end position="649"/>
    </location>
</feature>
<organism evidence="4 5">
    <name type="scientific">Petrolisthes manimaculis</name>
    <dbReference type="NCBI Taxonomy" id="1843537"/>
    <lineage>
        <taxon>Eukaryota</taxon>
        <taxon>Metazoa</taxon>
        <taxon>Ecdysozoa</taxon>
        <taxon>Arthropoda</taxon>
        <taxon>Crustacea</taxon>
        <taxon>Multicrustacea</taxon>
        <taxon>Malacostraca</taxon>
        <taxon>Eumalacostraca</taxon>
        <taxon>Eucarida</taxon>
        <taxon>Decapoda</taxon>
        <taxon>Pleocyemata</taxon>
        <taxon>Anomura</taxon>
        <taxon>Galatheoidea</taxon>
        <taxon>Porcellanidae</taxon>
        <taxon>Petrolisthes</taxon>
    </lineage>
</organism>
<feature type="region of interest" description="Disordered" evidence="2">
    <location>
        <begin position="301"/>
        <end position="337"/>
    </location>
</feature>
<dbReference type="Pfam" id="PF23463">
    <property type="entry name" value="WWE_2"/>
    <property type="match status" value="1"/>
</dbReference>
<gene>
    <name evidence="4" type="ORF">Pmani_030580</name>
</gene>
<protein>
    <recommendedName>
        <fullName evidence="3">DDHD domain-containing protein</fullName>
    </recommendedName>
</protein>
<feature type="region of interest" description="Disordered" evidence="2">
    <location>
        <begin position="110"/>
        <end position="276"/>
    </location>
</feature>
<reference evidence="4" key="1">
    <citation type="submission" date="2023-11" db="EMBL/GenBank/DDBJ databases">
        <title>Genome assemblies of two species of porcelain crab, Petrolisthes cinctipes and Petrolisthes manimaculis (Anomura: Porcellanidae).</title>
        <authorList>
            <person name="Angst P."/>
        </authorList>
    </citation>
    <scope>NUCLEOTIDE SEQUENCE</scope>
    <source>
        <strain evidence="4">PB745_02</strain>
        <tissue evidence="4">Gill</tissue>
    </source>
</reference>
<feature type="compositionally biased region" description="Low complexity" evidence="2">
    <location>
        <begin position="258"/>
        <end position="276"/>
    </location>
</feature>
<dbReference type="InterPro" id="IPR057826">
    <property type="entry name" value="WWE_C20G8.02"/>
</dbReference>
<dbReference type="GO" id="GO:0005737">
    <property type="term" value="C:cytoplasm"/>
    <property type="evidence" value="ECO:0007669"/>
    <property type="project" value="TreeGrafter"/>
</dbReference>
<dbReference type="PANTHER" id="PTHR23509">
    <property type="entry name" value="PA-PL1 PHOSPHOLIPASE FAMILY"/>
    <property type="match status" value="1"/>
</dbReference>